<dbReference type="InterPro" id="IPR029044">
    <property type="entry name" value="Nucleotide-diphossugar_trans"/>
</dbReference>
<evidence type="ECO:0000256" key="1">
    <source>
        <dbReference type="ARBA" id="ARBA00022679"/>
    </source>
</evidence>
<dbReference type="Pfam" id="PF04488">
    <property type="entry name" value="Gly_transf_sug"/>
    <property type="match status" value="1"/>
</dbReference>
<accession>A0ABT6Q2Z7</accession>
<sequence length="378" mass="44035">MEENQSIDYTDMLSICPQALQVYQQRGLNDVTAAYDIGNILSTNHFYAEAAFLFKLAYNMHSKSPAEYPLCHILWMIRIVALLKGNLPIKDEELEQLKNLSIPFYNYLTGWKQYKENNDALSAISVMQNCYEEFPTGEEADRIYLSIMMDIFNPNPVVSISPRECSKAAFNVIPNNLFMYWDQNPPPEVTQNFDYQKQLGHFNLRIFDKAEATEWLYQNYGVEARHIFLSARHPAEAADFLRIHVINHYGGWWLDADIRIRSIEQFYSVISTAYEHVFLLTDNYVVHNDFFGSVANSPILNECIRTLYHNSYMHKDLFIAYKTGPGVFNRAINRILYRCIKGEAKSPSLIILDHHKFWNVIEDFETPYKTATPHWMAS</sequence>
<proteinExistence type="predicted"/>
<keyword evidence="1" id="KW-0808">Transferase</keyword>
<name>A0ABT6Q2Z7_9PROT</name>
<protein>
    <submittedName>
        <fullName evidence="2">Capsular polysaccharide synthesis protein</fullName>
    </submittedName>
</protein>
<dbReference type="RefSeq" id="WP_281448577.1">
    <property type="nucleotide sequence ID" value="NZ_JASBAO010000001.1"/>
</dbReference>
<organism evidence="2 3">
    <name type="scientific">Commensalibacter oyaizuii</name>
    <dbReference type="NCBI Taxonomy" id="3043873"/>
    <lineage>
        <taxon>Bacteria</taxon>
        <taxon>Pseudomonadati</taxon>
        <taxon>Pseudomonadota</taxon>
        <taxon>Alphaproteobacteria</taxon>
        <taxon>Acetobacterales</taxon>
        <taxon>Acetobacteraceae</taxon>
    </lineage>
</organism>
<reference evidence="2" key="1">
    <citation type="submission" date="2023-05" db="EMBL/GenBank/DDBJ databases">
        <title>Whole genome sequence of Commensalibacter sp.</title>
        <authorList>
            <person name="Charoenyingcharoen P."/>
            <person name="Yukphan P."/>
        </authorList>
    </citation>
    <scope>NUCLEOTIDE SEQUENCE</scope>
    <source>
        <strain evidence="2">TBRC 16381</strain>
    </source>
</reference>
<dbReference type="EMBL" id="JASBAO010000001">
    <property type="protein sequence ID" value="MDI2091486.1"/>
    <property type="molecule type" value="Genomic_DNA"/>
</dbReference>
<dbReference type="InterPro" id="IPR007577">
    <property type="entry name" value="GlycoTrfase_DXD_sugar-bd_CS"/>
</dbReference>
<dbReference type="InterPro" id="IPR051706">
    <property type="entry name" value="Glycosyltransferase_domain"/>
</dbReference>
<dbReference type="SUPFAM" id="SSF53448">
    <property type="entry name" value="Nucleotide-diphospho-sugar transferases"/>
    <property type="match status" value="1"/>
</dbReference>
<gene>
    <name evidence="2" type="ORF">QJV27_08930</name>
</gene>
<dbReference type="PANTHER" id="PTHR32385:SF15">
    <property type="entry name" value="INOSITOL PHOSPHOCERAMIDE MANNOSYLTRANSFERASE 1"/>
    <property type="match status" value="1"/>
</dbReference>
<evidence type="ECO:0000313" key="3">
    <source>
        <dbReference type="Proteomes" id="UP001431634"/>
    </source>
</evidence>
<comment type="caution">
    <text evidence="2">The sequence shown here is derived from an EMBL/GenBank/DDBJ whole genome shotgun (WGS) entry which is preliminary data.</text>
</comment>
<keyword evidence="3" id="KW-1185">Reference proteome</keyword>
<dbReference type="Proteomes" id="UP001431634">
    <property type="component" value="Unassembled WGS sequence"/>
</dbReference>
<dbReference type="PANTHER" id="PTHR32385">
    <property type="entry name" value="MANNOSYL PHOSPHORYLINOSITOL CERAMIDE SYNTHASE"/>
    <property type="match status" value="1"/>
</dbReference>
<evidence type="ECO:0000313" key="2">
    <source>
        <dbReference type="EMBL" id="MDI2091486.1"/>
    </source>
</evidence>
<dbReference type="Gene3D" id="3.90.550.20">
    <property type="match status" value="1"/>
</dbReference>